<sequence length="173" mass="19710">MAEDHGLCYGKTPIQVTEGCELFVLVLTVHIELFNVIQRLLFPLQLDDIGVRNHSLCKPPHRVLKGCREKEHLTVLCQLSASALVLMTLRGNHHISLVQHKHSNFLGVNCARCSNDNMEKPNYTCGQLLTSVPTNGVLHFHIWTELPHLLNYLTDLQCKLVRWRDTEALKDKV</sequence>
<name>A0A3P8UBK2_AMPPE</name>
<reference evidence="1" key="2">
    <citation type="submission" date="2025-08" db="UniProtKB">
        <authorList>
            <consortium name="Ensembl"/>
        </authorList>
    </citation>
    <scope>IDENTIFICATION</scope>
</reference>
<evidence type="ECO:0000313" key="2">
    <source>
        <dbReference type="Proteomes" id="UP000265080"/>
    </source>
</evidence>
<organism evidence="1 2">
    <name type="scientific">Amphiprion percula</name>
    <name type="common">Orange clownfish</name>
    <name type="synonym">Lutjanus percula</name>
    <dbReference type="NCBI Taxonomy" id="161767"/>
    <lineage>
        <taxon>Eukaryota</taxon>
        <taxon>Metazoa</taxon>
        <taxon>Chordata</taxon>
        <taxon>Craniata</taxon>
        <taxon>Vertebrata</taxon>
        <taxon>Euteleostomi</taxon>
        <taxon>Actinopterygii</taxon>
        <taxon>Neopterygii</taxon>
        <taxon>Teleostei</taxon>
        <taxon>Neoteleostei</taxon>
        <taxon>Acanthomorphata</taxon>
        <taxon>Ovalentaria</taxon>
        <taxon>Pomacentridae</taxon>
        <taxon>Amphiprion</taxon>
    </lineage>
</organism>
<dbReference type="GeneTree" id="ENSGT00940000176954"/>
<dbReference type="Ensembl" id="ENSAPET00000035718.1">
    <property type="protein sequence ID" value="ENSAPEP00000034809.1"/>
    <property type="gene ID" value="ENSAPEG00000024716.1"/>
</dbReference>
<dbReference type="STRING" id="161767.ENSAPEP00000034809"/>
<evidence type="ECO:0000313" key="1">
    <source>
        <dbReference type="Ensembl" id="ENSAPEP00000034809.1"/>
    </source>
</evidence>
<keyword evidence="2" id="KW-1185">Reference proteome</keyword>
<dbReference type="OMA" id="PVEDCAW"/>
<reference evidence="1 2" key="1">
    <citation type="submission" date="2018-03" db="EMBL/GenBank/DDBJ databases">
        <title>Finding Nemo's genes: A chromosome-scale reference assembly of the genome of the orange clownfish Amphiprion percula.</title>
        <authorList>
            <person name="Lehmann R."/>
        </authorList>
    </citation>
    <scope>NUCLEOTIDE SEQUENCE</scope>
</reference>
<accession>A0A3P8UBK2</accession>
<reference evidence="1" key="3">
    <citation type="submission" date="2025-09" db="UniProtKB">
        <authorList>
            <consortium name="Ensembl"/>
        </authorList>
    </citation>
    <scope>IDENTIFICATION</scope>
</reference>
<dbReference type="AlphaFoldDB" id="A0A3P8UBK2"/>
<proteinExistence type="predicted"/>
<dbReference type="Proteomes" id="UP000265080">
    <property type="component" value="Chromosome 8"/>
</dbReference>
<protein>
    <submittedName>
        <fullName evidence="1">Uncharacterized protein</fullName>
    </submittedName>
</protein>